<evidence type="ECO:0000313" key="4">
    <source>
        <dbReference type="Proteomes" id="UP000199681"/>
    </source>
</evidence>
<reference evidence="3 5" key="2">
    <citation type="submission" date="2019-03" db="EMBL/GenBank/DDBJ databases">
        <title>Genomics of glacier-inhabiting Cryobacterium strains.</title>
        <authorList>
            <person name="Liu Q."/>
            <person name="Xin Y.-H."/>
        </authorList>
    </citation>
    <scope>NUCLEOTIDE SEQUENCE [LARGE SCALE GENOMIC DNA]</scope>
    <source>
        <strain evidence="3 5">Hh34</strain>
    </source>
</reference>
<proteinExistence type="predicted"/>
<accession>A0A1I3E181</accession>
<protein>
    <submittedName>
        <fullName evidence="2 3">Glycosyltransferase</fullName>
    </submittedName>
</protein>
<feature type="domain" description="Glycosyltransferase 2-like" evidence="1">
    <location>
        <begin position="5"/>
        <end position="130"/>
    </location>
</feature>
<evidence type="ECO:0000259" key="1">
    <source>
        <dbReference type="Pfam" id="PF00535"/>
    </source>
</evidence>
<dbReference type="RefSeq" id="WP_092452594.1">
    <property type="nucleotide sequence ID" value="NZ_BKAC01000026.1"/>
</dbReference>
<gene>
    <name evidence="3" type="ORF">E3O11_16540</name>
    <name evidence="2" type="ORF">SAMN05216274_12217</name>
</gene>
<sequence length="303" mass="34225">MTLDIMMPFYGRADHFRAAVDSILAQTDPDWRLLVIDDHNPEEAPGQWLVELGDPRIRYVRHTVNVGINANFQSAIDLAEAPWLTIFGCDDVMLPGYVARIKELIDMHPEATFIHPGTRVIDENGDVTMNLVDRMKAVYRPRFHGSLELSGERMALSLTRGNWMNFPAIAWQRDAICRIGFRPNYKVVQDLALAIDLAFAGARLVVDDQVVFEYRRHSGSVSSWRAAEGSRFAEEQAFFRGLTREFSNRGWRRAARVARTHASSRINAMTRIPEAVAARNSDGLRILVRHILGLKVSAASQNP</sequence>
<dbReference type="Pfam" id="PF00535">
    <property type="entry name" value="Glycos_transf_2"/>
    <property type="match status" value="1"/>
</dbReference>
<comment type="caution">
    <text evidence="3">The sequence shown here is derived from an EMBL/GenBank/DDBJ whole genome shotgun (WGS) entry which is preliminary data.</text>
</comment>
<reference evidence="2 4" key="1">
    <citation type="submission" date="2016-10" db="EMBL/GenBank/DDBJ databases">
        <authorList>
            <person name="Varghese N."/>
            <person name="Submissions S."/>
        </authorList>
    </citation>
    <scope>NUCLEOTIDE SEQUENCE [LARGE SCALE GENOMIC DNA]</scope>
    <source>
        <strain evidence="2 4">GMCC 1.11211</strain>
    </source>
</reference>
<dbReference type="AlphaFoldDB" id="A0A1I3E181"/>
<dbReference type="Proteomes" id="UP000199681">
    <property type="component" value="Unassembled WGS sequence"/>
</dbReference>
<dbReference type="PANTHER" id="PTHR43685">
    <property type="entry name" value="GLYCOSYLTRANSFERASE"/>
    <property type="match status" value="1"/>
</dbReference>
<organism evidence="3 5">
    <name type="scientific">Cryobacterium levicorallinum</name>
    <dbReference type="NCBI Taxonomy" id="995038"/>
    <lineage>
        <taxon>Bacteria</taxon>
        <taxon>Bacillati</taxon>
        <taxon>Actinomycetota</taxon>
        <taxon>Actinomycetes</taxon>
        <taxon>Micrococcales</taxon>
        <taxon>Microbacteriaceae</taxon>
        <taxon>Cryobacterium</taxon>
    </lineage>
</organism>
<dbReference type="STRING" id="995038.SAMN05216274_12217"/>
<dbReference type="PANTHER" id="PTHR43685:SF2">
    <property type="entry name" value="GLYCOSYLTRANSFERASE 2-LIKE DOMAIN-CONTAINING PROTEIN"/>
    <property type="match status" value="1"/>
</dbReference>
<dbReference type="InterPro" id="IPR001173">
    <property type="entry name" value="Glyco_trans_2-like"/>
</dbReference>
<dbReference type="SUPFAM" id="SSF53448">
    <property type="entry name" value="Nucleotide-diphospho-sugar transferases"/>
    <property type="match status" value="1"/>
</dbReference>
<keyword evidence="3" id="KW-0808">Transferase</keyword>
<evidence type="ECO:0000313" key="2">
    <source>
        <dbReference type="EMBL" id="SFH92705.1"/>
    </source>
</evidence>
<dbReference type="InterPro" id="IPR050834">
    <property type="entry name" value="Glycosyltransf_2"/>
</dbReference>
<evidence type="ECO:0000313" key="3">
    <source>
        <dbReference type="EMBL" id="TFB81507.1"/>
    </source>
</evidence>
<evidence type="ECO:0000313" key="5">
    <source>
        <dbReference type="Proteomes" id="UP000297963"/>
    </source>
</evidence>
<dbReference type="GO" id="GO:0016740">
    <property type="term" value="F:transferase activity"/>
    <property type="evidence" value="ECO:0007669"/>
    <property type="project" value="UniProtKB-KW"/>
</dbReference>
<keyword evidence="4" id="KW-1185">Reference proteome</keyword>
<dbReference type="InterPro" id="IPR029044">
    <property type="entry name" value="Nucleotide-diphossugar_trans"/>
</dbReference>
<dbReference type="Proteomes" id="UP000297963">
    <property type="component" value="Unassembled WGS sequence"/>
</dbReference>
<dbReference type="EMBL" id="SOFE01000030">
    <property type="protein sequence ID" value="TFB81507.1"/>
    <property type="molecule type" value="Genomic_DNA"/>
</dbReference>
<name>A0A1I3E181_9MICO</name>
<dbReference type="Gene3D" id="3.90.550.10">
    <property type="entry name" value="Spore Coat Polysaccharide Biosynthesis Protein SpsA, Chain A"/>
    <property type="match status" value="1"/>
</dbReference>
<dbReference type="EMBL" id="FOPW01000022">
    <property type="protein sequence ID" value="SFH92705.1"/>
    <property type="molecule type" value="Genomic_DNA"/>
</dbReference>